<dbReference type="RefSeq" id="WP_125477480.1">
    <property type="nucleotide sequence ID" value="NZ_BAAAVX010000072.1"/>
</dbReference>
<sequence length="98" mass="11303">MEPITDADVRASFDHYLRRAIFFGERHEVYCIGLTGQTWHAIHGVVSEYPNVRSETVLAAREELERQLDGRQSDEAMARYPRKQLPALDLTARQRTST</sequence>
<evidence type="ECO:0000313" key="3">
    <source>
        <dbReference type="Proteomes" id="UP000825367"/>
    </source>
</evidence>
<keyword evidence="3" id="KW-1185">Reference proteome</keyword>
<accession>A0ABX8VD80</accession>
<dbReference type="EMBL" id="CP080333">
    <property type="protein sequence ID" value="QYL15744.1"/>
    <property type="molecule type" value="Genomic_DNA"/>
</dbReference>
<dbReference type="Proteomes" id="UP000825367">
    <property type="component" value="Chromosome"/>
</dbReference>
<name>A0ABX8VD80_9MYCO</name>
<organism evidence="2 3">
    <name type="scientific">Mycolicibacterium pallens</name>
    <dbReference type="NCBI Taxonomy" id="370524"/>
    <lineage>
        <taxon>Bacteria</taxon>
        <taxon>Bacillati</taxon>
        <taxon>Actinomycetota</taxon>
        <taxon>Actinomycetes</taxon>
        <taxon>Mycobacteriales</taxon>
        <taxon>Mycobacteriaceae</taxon>
        <taxon>Mycolicibacterium</taxon>
    </lineage>
</organism>
<proteinExistence type="predicted"/>
<protein>
    <submittedName>
        <fullName evidence="2">Uncharacterized protein</fullName>
    </submittedName>
</protein>
<reference evidence="2 3" key="1">
    <citation type="submission" date="2021-07" db="EMBL/GenBank/DDBJ databases">
        <title>Whole genome sequencing of non-tuberculosis mycobacteria type-strains.</title>
        <authorList>
            <person name="Igarashi Y."/>
            <person name="Osugi A."/>
            <person name="Mitarai S."/>
        </authorList>
    </citation>
    <scope>NUCLEOTIDE SEQUENCE [LARGE SCALE GENOMIC DNA]</scope>
    <source>
        <strain evidence="2 3">JCM 16370</strain>
    </source>
</reference>
<feature type="region of interest" description="Disordered" evidence="1">
    <location>
        <begin position="68"/>
        <end position="98"/>
    </location>
</feature>
<evidence type="ECO:0000256" key="1">
    <source>
        <dbReference type="SAM" id="MobiDB-lite"/>
    </source>
</evidence>
<gene>
    <name evidence="2" type="ORF">K0O64_22095</name>
</gene>
<evidence type="ECO:0000313" key="2">
    <source>
        <dbReference type="EMBL" id="QYL15744.1"/>
    </source>
</evidence>
<feature type="compositionally biased region" description="Basic and acidic residues" evidence="1">
    <location>
        <begin position="68"/>
        <end position="77"/>
    </location>
</feature>